<sequence length="124" mass="13340">MRSLVMARISVTVLVFTFAFGTLSAAPAPQDDGEKSAEGPVLGVRRPFDLGINIPRIFDMKLLTGRGGTDLGINIPEIFNLQLDRNRGGARGLLLDFFGASGRPRGRSIFRPSENENLVPGEAA</sequence>
<evidence type="ECO:0000313" key="3">
    <source>
        <dbReference type="Proteomes" id="UP000821853"/>
    </source>
</evidence>
<feature type="signal peptide" evidence="1">
    <location>
        <begin position="1"/>
        <end position="25"/>
    </location>
</feature>
<dbReference type="AlphaFoldDB" id="A0A9J6FPU9"/>
<dbReference type="VEuPathDB" id="VectorBase:HLOH_062454"/>
<evidence type="ECO:0000313" key="2">
    <source>
        <dbReference type="EMBL" id="KAH9368206.1"/>
    </source>
</evidence>
<evidence type="ECO:0000256" key="1">
    <source>
        <dbReference type="SAM" id="SignalP"/>
    </source>
</evidence>
<name>A0A9J6FPU9_HAELO</name>
<accession>A0A9J6FPU9</accession>
<dbReference type="EMBL" id="JABSTR010000004">
    <property type="protein sequence ID" value="KAH9368206.1"/>
    <property type="molecule type" value="Genomic_DNA"/>
</dbReference>
<feature type="chain" id="PRO_5039887652" description="Secreted protein" evidence="1">
    <location>
        <begin position="26"/>
        <end position="124"/>
    </location>
</feature>
<proteinExistence type="predicted"/>
<protein>
    <recommendedName>
        <fullName evidence="4">Secreted protein</fullName>
    </recommendedName>
</protein>
<dbReference type="Proteomes" id="UP000821853">
    <property type="component" value="Chromosome 2"/>
</dbReference>
<reference evidence="2 3" key="1">
    <citation type="journal article" date="2020" name="Cell">
        <title>Large-Scale Comparative Analyses of Tick Genomes Elucidate Their Genetic Diversity and Vector Capacities.</title>
        <authorList>
            <consortium name="Tick Genome and Microbiome Consortium (TIGMIC)"/>
            <person name="Jia N."/>
            <person name="Wang J."/>
            <person name="Shi W."/>
            <person name="Du L."/>
            <person name="Sun Y."/>
            <person name="Zhan W."/>
            <person name="Jiang J.F."/>
            <person name="Wang Q."/>
            <person name="Zhang B."/>
            <person name="Ji P."/>
            <person name="Bell-Sakyi L."/>
            <person name="Cui X.M."/>
            <person name="Yuan T.T."/>
            <person name="Jiang B.G."/>
            <person name="Yang W.F."/>
            <person name="Lam T.T."/>
            <person name="Chang Q.C."/>
            <person name="Ding S.J."/>
            <person name="Wang X.J."/>
            <person name="Zhu J.G."/>
            <person name="Ruan X.D."/>
            <person name="Zhao L."/>
            <person name="Wei J.T."/>
            <person name="Ye R.Z."/>
            <person name="Que T.C."/>
            <person name="Du C.H."/>
            <person name="Zhou Y.H."/>
            <person name="Cheng J.X."/>
            <person name="Dai P.F."/>
            <person name="Guo W.B."/>
            <person name="Han X.H."/>
            <person name="Huang E.J."/>
            <person name="Li L.F."/>
            <person name="Wei W."/>
            <person name="Gao Y.C."/>
            <person name="Liu J.Z."/>
            <person name="Shao H.Z."/>
            <person name="Wang X."/>
            <person name="Wang C.C."/>
            <person name="Yang T.C."/>
            <person name="Huo Q.B."/>
            <person name="Li W."/>
            <person name="Chen H.Y."/>
            <person name="Chen S.E."/>
            <person name="Zhou L.G."/>
            <person name="Ni X.B."/>
            <person name="Tian J.H."/>
            <person name="Sheng Y."/>
            <person name="Liu T."/>
            <person name="Pan Y.S."/>
            <person name="Xia L.Y."/>
            <person name="Li J."/>
            <person name="Zhao F."/>
            <person name="Cao W.C."/>
        </authorList>
    </citation>
    <scope>NUCLEOTIDE SEQUENCE [LARGE SCALE GENOMIC DNA]</scope>
    <source>
        <strain evidence="2">HaeL-2018</strain>
    </source>
</reference>
<keyword evidence="1" id="KW-0732">Signal</keyword>
<keyword evidence="3" id="KW-1185">Reference proteome</keyword>
<evidence type="ECO:0008006" key="4">
    <source>
        <dbReference type="Google" id="ProtNLM"/>
    </source>
</evidence>
<gene>
    <name evidence="2" type="ORF">HPB48_009555</name>
</gene>
<organism evidence="2 3">
    <name type="scientific">Haemaphysalis longicornis</name>
    <name type="common">Bush tick</name>
    <dbReference type="NCBI Taxonomy" id="44386"/>
    <lineage>
        <taxon>Eukaryota</taxon>
        <taxon>Metazoa</taxon>
        <taxon>Ecdysozoa</taxon>
        <taxon>Arthropoda</taxon>
        <taxon>Chelicerata</taxon>
        <taxon>Arachnida</taxon>
        <taxon>Acari</taxon>
        <taxon>Parasitiformes</taxon>
        <taxon>Ixodida</taxon>
        <taxon>Ixodoidea</taxon>
        <taxon>Ixodidae</taxon>
        <taxon>Haemaphysalinae</taxon>
        <taxon>Haemaphysalis</taxon>
    </lineage>
</organism>
<dbReference type="OrthoDB" id="6558946at2759"/>
<comment type="caution">
    <text evidence="2">The sequence shown here is derived from an EMBL/GenBank/DDBJ whole genome shotgun (WGS) entry which is preliminary data.</text>
</comment>